<feature type="compositionally biased region" description="Basic and acidic residues" evidence="5">
    <location>
        <begin position="516"/>
        <end position="536"/>
    </location>
</feature>
<feature type="compositionally biased region" description="Low complexity" evidence="5">
    <location>
        <begin position="769"/>
        <end position="782"/>
    </location>
</feature>
<dbReference type="SMART" id="SM00356">
    <property type="entry name" value="ZnF_C3H1"/>
    <property type="match status" value="1"/>
</dbReference>
<feature type="compositionally biased region" description="Acidic residues" evidence="5">
    <location>
        <begin position="138"/>
        <end position="153"/>
    </location>
</feature>
<evidence type="ECO:0000313" key="8">
    <source>
        <dbReference type="Proteomes" id="UP001608902"/>
    </source>
</evidence>
<feature type="compositionally biased region" description="Acidic residues" evidence="5">
    <location>
        <begin position="814"/>
        <end position="828"/>
    </location>
</feature>
<evidence type="ECO:0000256" key="4">
    <source>
        <dbReference type="PROSITE-ProRule" id="PRU00723"/>
    </source>
</evidence>
<feature type="region of interest" description="Disordered" evidence="5">
    <location>
        <begin position="231"/>
        <end position="261"/>
    </location>
</feature>
<evidence type="ECO:0000313" key="7">
    <source>
        <dbReference type="EMBL" id="MFH4975252.1"/>
    </source>
</evidence>
<name>A0ABD6E7K1_9BILA</name>
<keyword evidence="8" id="KW-1185">Reference proteome</keyword>
<feature type="compositionally biased region" description="Basic and acidic residues" evidence="5">
    <location>
        <begin position="107"/>
        <end position="126"/>
    </location>
</feature>
<evidence type="ECO:0000259" key="6">
    <source>
        <dbReference type="PROSITE" id="PS50103"/>
    </source>
</evidence>
<dbReference type="InterPro" id="IPR000571">
    <property type="entry name" value="Znf_CCCH"/>
</dbReference>
<feature type="compositionally biased region" description="Basic and acidic residues" evidence="5">
    <location>
        <begin position="429"/>
        <end position="447"/>
    </location>
</feature>
<dbReference type="GO" id="GO:0008270">
    <property type="term" value="F:zinc ion binding"/>
    <property type="evidence" value="ECO:0007669"/>
    <property type="project" value="UniProtKB-KW"/>
</dbReference>
<feature type="region of interest" description="Disordered" evidence="5">
    <location>
        <begin position="677"/>
        <end position="889"/>
    </location>
</feature>
<dbReference type="AlphaFoldDB" id="A0ABD6E7K1"/>
<feature type="compositionally biased region" description="Basic and acidic residues" evidence="5">
    <location>
        <begin position="251"/>
        <end position="261"/>
    </location>
</feature>
<feature type="compositionally biased region" description="Basic and acidic residues" evidence="5">
    <location>
        <begin position="750"/>
        <end position="767"/>
    </location>
</feature>
<dbReference type="EMBL" id="JBGFUD010000796">
    <property type="protein sequence ID" value="MFH4975252.1"/>
    <property type="molecule type" value="Genomic_DNA"/>
</dbReference>
<comment type="caution">
    <text evidence="7">The sequence shown here is derived from an EMBL/GenBank/DDBJ whole genome shotgun (WGS) entry which is preliminary data.</text>
</comment>
<reference evidence="7 8" key="1">
    <citation type="submission" date="2024-08" db="EMBL/GenBank/DDBJ databases">
        <title>Gnathostoma spinigerum genome.</title>
        <authorList>
            <person name="Gonzalez-Bertolin B."/>
            <person name="Monzon S."/>
            <person name="Zaballos A."/>
            <person name="Jimenez P."/>
            <person name="Dekumyoy P."/>
            <person name="Varona S."/>
            <person name="Cuesta I."/>
            <person name="Sumanam S."/>
            <person name="Adisakwattana P."/>
            <person name="Gasser R.B."/>
            <person name="Hernandez-Gonzalez A."/>
            <person name="Young N.D."/>
            <person name="Perteguer M.J."/>
        </authorList>
    </citation>
    <scope>NUCLEOTIDE SEQUENCE [LARGE SCALE GENOMIC DNA]</scope>
    <source>
        <strain evidence="7">AL3</strain>
        <tissue evidence="7">Liver</tissue>
    </source>
</reference>
<dbReference type="InterPro" id="IPR036855">
    <property type="entry name" value="Znf_CCCH_sf"/>
</dbReference>
<feature type="compositionally biased region" description="Acidic residues" evidence="5">
    <location>
        <begin position="25"/>
        <end position="51"/>
    </location>
</feature>
<keyword evidence="2 4" id="KW-0863">Zinc-finger</keyword>
<protein>
    <recommendedName>
        <fullName evidence="6">C3H1-type domain-containing protein</fullName>
    </recommendedName>
</protein>
<accession>A0ABD6E7K1</accession>
<feature type="compositionally biased region" description="Basic and acidic residues" evidence="5">
    <location>
        <begin position="398"/>
        <end position="410"/>
    </location>
</feature>
<feature type="compositionally biased region" description="Basic and acidic residues" evidence="5">
    <location>
        <begin position="305"/>
        <end position="322"/>
    </location>
</feature>
<sequence length="915" mass="102918">MDGEDISSGSEVSDSGQRNFRCDNEAVDGDDHGEDAELDYDEDNARDDGELETVIQESSQNGACPEQLTGKRENINTEVMVENATAISSDDEESCTDHTVRMVEGTDDGKQREKVKDVDVANRENSVDGQVKQRFQEDENEGSEEGEIDDLEEGELKSDNESDNISCRSAENEVASTKERHLHYRNRSRSPDRTPPRDWSDETPQGICKFFLRGTCTWGADCKFYHPREGRQDNCMPAVSSTSSESTWPNDRGRTRARSREKVIACESVHSRVTYASPAELAETAASRGDESAWERGLRQARELMKKASKKREEEPDFENKRLVLPPSDDNDRRRTTDDESDDDSRYDCRRRPRVSRSPSDRTTFNVDQRMGSFSRRSYGDETTYGNTNDIALGRRGNSHERFNDFDRRYGFSSSTSQPPRRIPSLIDSIKEGRIVAPRGTRERPPKIDLGPQVLYPNGRPNRRRDYPQRSSNSNRSRNLSPSTRYVVTRRESRSPRTVSRSPRTSSLSPRSSRSPIRDCRKQFDIIPRRTVDRLDASSTKRNYPSGGEQIRDPWERNRAKRADSHELASTTLGSVLQKVRQAGEGKGHDHKRGRSDSRSAVSSVSDECQHFWFILSSAFTNSSLWSSTAGSSPTSSRTSSRSSSHDRRKGVKRSLAAAVPLKSLFDDDGSIRQTDLSSFRIPKKKRAPSSEVPPRHPTAGRRNSNLHTDSPLYQRTKAGETTKRHEKSIPRRGEAKRKVHVLTNPAVRVVDEPNRHSKLNDAKENVSSDESSSSNSSSTSDDNAEPAAYRRRRRSASDDGLPTEGIPLSPEPAAEEISSDEEEEEGNVDNSKASSKHSQSLVSSEKMRGSSPHLHVQNVCTDSEPIGSHRDVTSHDDDDYVDSETGKEERRAELLRQLKCVDEAIARKRSHPIV</sequence>
<feature type="compositionally biased region" description="Polar residues" evidence="5">
    <location>
        <begin position="7"/>
        <end position="18"/>
    </location>
</feature>
<dbReference type="Proteomes" id="UP001608902">
    <property type="component" value="Unassembled WGS sequence"/>
</dbReference>
<feature type="compositionally biased region" description="Low complexity" evidence="5">
    <location>
        <begin position="626"/>
        <end position="643"/>
    </location>
</feature>
<feature type="compositionally biased region" description="Polar residues" evidence="5">
    <location>
        <begin position="829"/>
        <end position="844"/>
    </location>
</feature>
<evidence type="ECO:0000256" key="1">
    <source>
        <dbReference type="ARBA" id="ARBA00022723"/>
    </source>
</evidence>
<feature type="compositionally biased region" description="Basic and acidic residues" evidence="5">
    <location>
        <begin position="189"/>
        <end position="200"/>
    </location>
</feature>
<gene>
    <name evidence="7" type="ORF">AB6A40_001961</name>
</gene>
<keyword evidence="1 4" id="KW-0479">Metal-binding</keyword>
<evidence type="ECO:0000256" key="2">
    <source>
        <dbReference type="ARBA" id="ARBA00022771"/>
    </source>
</evidence>
<feature type="region of interest" description="Disordered" evidence="5">
    <location>
        <begin position="1"/>
        <end position="204"/>
    </location>
</feature>
<evidence type="ECO:0000256" key="3">
    <source>
        <dbReference type="ARBA" id="ARBA00022833"/>
    </source>
</evidence>
<feature type="compositionally biased region" description="Low complexity" evidence="5">
    <location>
        <begin position="470"/>
        <end position="483"/>
    </location>
</feature>
<evidence type="ECO:0000256" key="5">
    <source>
        <dbReference type="SAM" id="MobiDB-lite"/>
    </source>
</evidence>
<dbReference type="Gene3D" id="4.10.1000.10">
    <property type="entry name" value="Zinc finger, CCCH-type"/>
    <property type="match status" value="1"/>
</dbReference>
<feature type="compositionally biased region" description="Polar residues" evidence="5">
    <location>
        <begin position="702"/>
        <end position="714"/>
    </location>
</feature>
<dbReference type="Pfam" id="PF00642">
    <property type="entry name" value="zf-CCCH"/>
    <property type="match status" value="1"/>
</dbReference>
<feature type="compositionally biased region" description="Polar residues" evidence="5">
    <location>
        <begin position="239"/>
        <end position="249"/>
    </location>
</feature>
<feature type="domain" description="C3H1-type" evidence="6">
    <location>
        <begin position="202"/>
        <end position="229"/>
    </location>
</feature>
<feature type="region of interest" description="Disordered" evidence="5">
    <location>
        <begin position="626"/>
        <end position="655"/>
    </location>
</feature>
<dbReference type="PROSITE" id="PS50103">
    <property type="entry name" value="ZF_C3H1"/>
    <property type="match status" value="1"/>
</dbReference>
<keyword evidence="3 4" id="KW-0862">Zinc</keyword>
<feature type="compositionally biased region" description="Basic and acidic residues" evidence="5">
    <location>
        <begin position="330"/>
        <end position="350"/>
    </location>
</feature>
<organism evidence="7 8">
    <name type="scientific">Gnathostoma spinigerum</name>
    <dbReference type="NCBI Taxonomy" id="75299"/>
    <lineage>
        <taxon>Eukaryota</taxon>
        <taxon>Metazoa</taxon>
        <taxon>Ecdysozoa</taxon>
        <taxon>Nematoda</taxon>
        <taxon>Chromadorea</taxon>
        <taxon>Rhabditida</taxon>
        <taxon>Spirurina</taxon>
        <taxon>Gnathostomatomorpha</taxon>
        <taxon>Gnathostomatoidea</taxon>
        <taxon>Gnathostomatidae</taxon>
        <taxon>Gnathostoma</taxon>
    </lineage>
</organism>
<feature type="compositionally biased region" description="Basic and acidic residues" evidence="5">
    <location>
        <begin position="718"/>
        <end position="734"/>
    </location>
</feature>
<feature type="zinc finger region" description="C3H1-type" evidence="4">
    <location>
        <begin position="202"/>
        <end position="229"/>
    </location>
</feature>
<dbReference type="SUPFAM" id="SSF90229">
    <property type="entry name" value="CCCH zinc finger"/>
    <property type="match status" value="1"/>
</dbReference>
<feature type="region of interest" description="Disordered" evidence="5">
    <location>
        <begin position="305"/>
        <end position="602"/>
    </location>
</feature>
<feature type="compositionally biased region" description="Basic and acidic residues" evidence="5">
    <location>
        <begin position="550"/>
        <end position="567"/>
    </location>
</feature>
<proteinExistence type="predicted"/>
<feature type="compositionally biased region" description="Low complexity" evidence="5">
    <location>
        <begin position="496"/>
        <end position="515"/>
    </location>
</feature>